<proteinExistence type="predicted"/>
<dbReference type="WBParaSite" id="RSKR_0001008150.1">
    <property type="protein sequence ID" value="RSKR_0001008150.1"/>
    <property type="gene ID" value="RSKR_0001008150"/>
</dbReference>
<evidence type="ECO:0000313" key="1">
    <source>
        <dbReference type="Proteomes" id="UP000095286"/>
    </source>
</evidence>
<accession>A0AC35UCM2</accession>
<reference evidence="2" key="1">
    <citation type="submission" date="2016-11" db="UniProtKB">
        <authorList>
            <consortium name="WormBaseParasite"/>
        </authorList>
    </citation>
    <scope>IDENTIFICATION</scope>
    <source>
        <strain evidence="2">KR3021</strain>
    </source>
</reference>
<evidence type="ECO:0000313" key="2">
    <source>
        <dbReference type="WBParaSite" id="RSKR_0001008150.1"/>
    </source>
</evidence>
<sequence length="110" mass="12826">MQELDLPTIEGPDASYVRLVSSDNHNFLIPKDLAFASDTIRTMFEGPGAFMETETNTVHLKTIPSHILQKVCHYFAYRYQYQDLEEEFPDFEIQEEMALDLYIATHFLEC</sequence>
<name>A0AC35UCM2_9BILA</name>
<protein>
    <submittedName>
        <fullName evidence="2">Elongin-C</fullName>
    </submittedName>
</protein>
<dbReference type="Proteomes" id="UP000095286">
    <property type="component" value="Unplaced"/>
</dbReference>
<organism evidence="1 2">
    <name type="scientific">Rhabditophanes sp. KR3021</name>
    <dbReference type="NCBI Taxonomy" id="114890"/>
    <lineage>
        <taxon>Eukaryota</taxon>
        <taxon>Metazoa</taxon>
        <taxon>Ecdysozoa</taxon>
        <taxon>Nematoda</taxon>
        <taxon>Chromadorea</taxon>
        <taxon>Rhabditida</taxon>
        <taxon>Tylenchina</taxon>
        <taxon>Panagrolaimomorpha</taxon>
        <taxon>Strongyloidoidea</taxon>
        <taxon>Alloionematidae</taxon>
        <taxon>Rhabditophanes</taxon>
    </lineage>
</organism>